<proteinExistence type="predicted"/>
<dbReference type="Proteomes" id="UP000324222">
    <property type="component" value="Unassembled WGS sequence"/>
</dbReference>
<gene>
    <name evidence="2" type="ORF">E2C01_000659</name>
</gene>
<evidence type="ECO:0000256" key="1">
    <source>
        <dbReference type="SAM" id="Phobius"/>
    </source>
</evidence>
<dbReference type="EMBL" id="VSRR010000017">
    <property type="protein sequence ID" value="MPC08087.1"/>
    <property type="molecule type" value="Genomic_DNA"/>
</dbReference>
<keyword evidence="3" id="KW-1185">Reference proteome</keyword>
<name>A0A5B7CF90_PORTR</name>
<keyword evidence="1" id="KW-0472">Membrane</keyword>
<comment type="caution">
    <text evidence="2">The sequence shown here is derived from an EMBL/GenBank/DDBJ whole genome shotgun (WGS) entry which is preliminary data.</text>
</comment>
<sequence length="44" mass="4935">MLPLGGRVVETPSISQPDPTLLCCVVFITFISVLWLFCNPNHEF</sequence>
<protein>
    <submittedName>
        <fullName evidence="2">Uncharacterized protein</fullName>
    </submittedName>
</protein>
<dbReference type="AlphaFoldDB" id="A0A5B7CF90"/>
<organism evidence="2 3">
    <name type="scientific">Portunus trituberculatus</name>
    <name type="common">Swimming crab</name>
    <name type="synonym">Neptunus trituberculatus</name>
    <dbReference type="NCBI Taxonomy" id="210409"/>
    <lineage>
        <taxon>Eukaryota</taxon>
        <taxon>Metazoa</taxon>
        <taxon>Ecdysozoa</taxon>
        <taxon>Arthropoda</taxon>
        <taxon>Crustacea</taxon>
        <taxon>Multicrustacea</taxon>
        <taxon>Malacostraca</taxon>
        <taxon>Eumalacostraca</taxon>
        <taxon>Eucarida</taxon>
        <taxon>Decapoda</taxon>
        <taxon>Pleocyemata</taxon>
        <taxon>Brachyura</taxon>
        <taxon>Eubrachyura</taxon>
        <taxon>Portunoidea</taxon>
        <taxon>Portunidae</taxon>
        <taxon>Portuninae</taxon>
        <taxon>Portunus</taxon>
    </lineage>
</organism>
<keyword evidence="1" id="KW-1133">Transmembrane helix</keyword>
<accession>A0A5B7CF90</accession>
<feature type="transmembrane region" description="Helical" evidence="1">
    <location>
        <begin position="20"/>
        <end position="38"/>
    </location>
</feature>
<evidence type="ECO:0000313" key="3">
    <source>
        <dbReference type="Proteomes" id="UP000324222"/>
    </source>
</evidence>
<reference evidence="2 3" key="1">
    <citation type="submission" date="2019-05" db="EMBL/GenBank/DDBJ databases">
        <title>Another draft genome of Portunus trituberculatus and its Hox gene families provides insights of decapod evolution.</title>
        <authorList>
            <person name="Jeong J.-H."/>
            <person name="Song I."/>
            <person name="Kim S."/>
            <person name="Choi T."/>
            <person name="Kim D."/>
            <person name="Ryu S."/>
            <person name="Kim W."/>
        </authorList>
    </citation>
    <scope>NUCLEOTIDE SEQUENCE [LARGE SCALE GENOMIC DNA]</scope>
    <source>
        <tissue evidence="2">Muscle</tissue>
    </source>
</reference>
<evidence type="ECO:0000313" key="2">
    <source>
        <dbReference type="EMBL" id="MPC08087.1"/>
    </source>
</evidence>
<keyword evidence="1" id="KW-0812">Transmembrane</keyword>